<comment type="similarity">
    <text evidence="11">Belongs to the class-I aminoacyl-tRNA synthetase family.</text>
</comment>
<comment type="caution">
    <text evidence="14">The sequence shown here is derived from an EMBL/GenBank/DDBJ whole genome shotgun (WGS) entry which is preliminary data.</text>
</comment>
<name>A0A8J5CT23_CHIOP</name>
<dbReference type="GO" id="GO:0005737">
    <property type="term" value="C:cytoplasm"/>
    <property type="evidence" value="ECO:0007669"/>
    <property type="project" value="UniProtKB-SubCell"/>
</dbReference>
<dbReference type="Proteomes" id="UP000770661">
    <property type="component" value="Unassembled WGS sequence"/>
</dbReference>
<evidence type="ECO:0000256" key="2">
    <source>
        <dbReference type="ARBA" id="ARBA00022490"/>
    </source>
</evidence>
<dbReference type="InterPro" id="IPR012340">
    <property type="entry name" value="NA-bd_OB-fold"/>
</dbReference>
<dbReference type="InterPro" id="IPR051270">
    <property type="entry name" value="Tyrosine-tRNA_ligase_regulator"/>
</dbReference>
<protein>
    <submittedName>
        <fullName evidence="14">Tyrosine--tRNA ligase, cytoplasmic</fullName>
    </submittedName>
</protein>
<evidence type="ECO:0000256" key="5">
    <source>
        <dbReference type="ARBA" id="ARBA00022741"/>
    </source>
</evidence>
<reference evidence="14" key="1">
    <citation type="submission" date="2020-07" db="EMBL/GenBank/DDBJ databases">
        <title>The High-quality genome of the commercially important snow crab, Chionoecetes opilio.</title>
        <authorList>
            <person name="Jeong J.-H."/>
            <person name="Ryu S."/>
        </authorList>
    </citation>
    <scope>NUCLEOTIDE SEQUENCE</scope>
    <source>
        <strain evidence="14">MADBK_172401_WGS</strain>
        <tissue evidence="14">Digestive gland</tissue>
    </source>
</reference>
<proteinExistence type="inferred from homology"/>
<dbReference type="Pfam" id="PF01588">
    <property type="entry name" value="tRNA_bind"/>
    <property type="match status" value="1"/>
</dbReference>
<evidence type="ECO:0000256" key="3">
    <source>
        <dbReference type="ARBA" id="ARBA00022555"/>
    </source>
</evidence>
<dbReference type="Pfam" id="PF00579">
    <property type="entry name" value="tRNA-synt_1b"/>
    <property type="match status" value="1"/>
</dbReference>
<evidence type="ECO:0000256" key="9">
    <source>
        <dbReference type="ARBA" id="ARBA00023146"/>
    </source>
</evidence>
<evidence type="ECO:0000256" key="1">
    <source>
        <dbReference type="ARBA" id="ARBA00004496"/>
    </source>
</evidence>
<dbReference type="Gene3D" id="3.40.50.620">
    <property type="entry name" value="HUPs"/>
    <property type="match status" value="1"/>
</dbReference>
<dbReference type="PROSITE" id="PS50886">
    <property type="entry name" value="TRBD"/>
    <property type="match status" value="1"/>
</dbReference>
<keyword evidence="8 11" id="KW-0648">Protein biosynthesis</keyword>
<dbReference type="GO" id="GO:0000049">
    <property type="term" value="F:tRNA binding"/>
    <property type="evidence" value="ECO:0007669"/>
    <property type="project" value="UniProtKB-UniRule"/>
</dbReference>
<feature type="region of interest" description="Disordered" evidence="12">
    <location>
        <begin position="330"/>
        <end position="350"/>
    </location>
</feature>
<keyword evidence="4 11" id="KW-0436">Ligase</keyword>
<evidence type="ECO:0000256" key="7">
    <source>
        <dbReference type="ARBA" id="ARBA00022884"/>
    </source>
</evidence>
<keyword evidence="3 10" id="KW-0820">tRNA-binding</keyword>
<dbReference type="InterPro" id="IPR014729">
    <property type="entry name" value="Rossmann-like_a/b/a_fold"/>
</dbReference>
<dbReference type="SUPFAM" id="SSF52374">
    <property type="entry name" value="Nucleotidylyl transferase"/>
    <property type="match status" value="1"/>
</dbReference>
<gene>
    <name evidence="14" type="primary">yars</name>
    <name evidence="14" type="ORF">GWK47_051802</name>
</gene>
<evidence type="ECO:0000313" key="14">
    <source>
        <dbReference type="EMBL" id="KAG0718787.1"/>
    </source>
</evidence>
<dbReference type="GO" id="GO:0005524">
    <property type="term" value="F:ATP binding"/>
    <property type="evidence" value="ECO:0007669"/>
    <property type="project" value="UniProtKB-KW"/>
</dbReference>
<keyword evidence="9 11" id="KW-0030">Aminoacyl-tRNA synthetase</keyword>
<comment type="subcellular location">
    <subcellularLocation>
        <location evidence="1">Cytoplasm</location>
    </subcellularLocation>
</comment>
<keyword evidence="2" id="KW-0963">Cytoplasm</keyword>
<dbReference type="Gene3D" id="2.40.50.140">
    <property type="entry name" value="Nucleic acid-binding proteins"/>
    <property type="match status" value="1"/>
</dbReference>
<evidence type="ECO:0000256" key="6">
    <source>
        <dbReference type="ARBA" id="ARBA00022840"/>
    </source>
</evidence>
<evidence type="ECO:0000256" key="10">
    <source>
        <dbReference type="PROSITE-ProRule" id="PRU00209"/>
    </source>
</evidence>
<organism evidence="14 15">
    <name type="scientific">Chionoecetes opilio</name>
    <name type="common">Atlantic snow crab</name>
    <name type="synonym">Cancer opilio</name>
    <dbReference type="NCBI Taxonomy" id="41210"/>
    <lineage>
        <taxon>Eukaryota</taxon>
        <taxon>Metazoa</taxon>
        <taxon>Ecdysozoa</taxon>
        <taxon>Arthropoda</taxon>
        <taxon>Crustacea</taxon>
        <taxon>Multicrustacea</taxon>
        <taxon>Malacostraca</taxon>
        <taxon>Eumalacostraca</taxon>
        <taxon>Eucarida</taxon>
        <taxon>Decapoda</taxon>
        <taxon>Pleocyemata</taxon>
        <taxon>Brachyura</taxon>
        <taxon>Eubrachyura</taxon>
        <taxon>Majoidea</taxon>
        <taxon>Majidae</taxon>
        <taxon>Chionoecetes</taxon>
    </lineage>
</organism>
<dbReference type="SUPFAM" id="SSF50249">
    <property type="entry name" value="Nucleic acid-binding proteins"/>
    <property type="match status" value="1"/>
</dbReference>
<feature type="domain" description="TRNA-binding" evidence="13">
    <location>
        <begin position="354"/>
        <end position="457"/>
    </location>
</feature>
<evidence type="ECO:0000256" key="11">
    <source>
        <dbReference type="RuleBase" id="RU363036"/>
    </source>
</evidence>
<dbReference type="Gene3D" id="1.10.240.10">
    <property type="entry name" value="Tyrosyl-Transfer RNA Synthetase"/>
    <property type="match status" value="1"/>
</dbReference>
<dbReference type="InterPro" id="IPR002547">
    <property type="entry name" value="tRNA-bd_dom"/>
</dbReference>
<dbReference type="PANTHER" id="PTHR11586:SF43">
    <property type="entry name" value="TYROSINE--TRNA LIGASE, CYTOPLASMIC"/>
    <property type="match status" value="1"/>
</dbReference>
<evidence type="ECO:0000259" key="13">
    <source>
        <dbReference type="PROSITE" id="PS50886"/>
    </source>
</evidence>
<keyword evidence="7 10" id="KW-0694">RNA-binding</keyword>
<keyword evidence="15" id="KW-1185">Reference proteome</keyword>
<dbReference type="FunFam" id="2.40.50.140:FF:000047">
    <property type="entry name" value="tyrosine--tRNA ligase, cytoplasmic isoform X2"/>
    <property type="match status" value="1"/>
</dbReference>
<evidence type="ECO:0000313" key="15">
    <source>
        <dbReference type="Proteomes" id="UP000770661"/>
    </source>
</evidence>
<evidence type="ECO:0000256" key="8">
    <source>
        <dbReference type="ARBA" id="ARBA00022917"/>
    </source>
</evidence>
<dbReference type="InterPro" id="IPR002305">
    <property type="entry name" value="aa-tRNA-synth_Ic"/>
</dbReference>
<evidence type="ECO:0000256" key="4">
    <source>
        <dbReference type="ARBA" id="ARBA00022598"/>
    </source>
</evidence>
<evidence type="ECO:0000256" key="12">
    <source>
        <dbReference type="SAM" id="MobiDB-lite"/>
    </source>
</evidence>
<dbReference type="GO" id="GO:0006418">
    <property type="term" value="P:tRNA aminoacylation for protein translation"/>
    <property type="evidence" value="ECO:0007669"/>
    <property type="project" value="InterPro"/>
</dbReference>
<dbReference type="CDD" id="cd02799">
    <property type="entry name" value="tRNA_bind_EMAP-II_like"/>
    <property type="match status" value="1"/>
</dbReference>
<dbReference type="GO" id="GO:0004831">
    <property type="term" value="F:tyrosine-tRNA ligase activity"/>
    <property type="evidence" value="ECO:0007669"/>
    <property type="project" value="TreeGrafter"/>
</dbReference>
<accession>A0A8J5CT23</accession>
<keyword evidence="5 11" id="KW-0547">Nucleotide-binding</keyword>
<dbReference type="AlphaFoldDB" id="A0A8J5CT23"/>
<dbReference type="EMBL" id="JACEEZ010015501">
    <property type="protein sequence ID" value="KAG0718787.1"/>
    <property type="molecule type" value="Genomic_DNA"/>
</dbReference>
<dbReference type="PANTHER" id="PTHR11586">
    <property type="entry name" value="TRNA-AMINOACYLATION COFACTOR ARC1 FAMILY MEMBER"/>
    <property type="match status" value="1"/>
</dbReference>
<keyword evidence="6 11" id="KW-0067">ATP-binding</keyword>
<sequence length="517" mass="56692">MSLDDRVHLMSRNLALSPPTSLNAALTQSPHVVWSVTVTRRPDCCILSHVAKLRDFLAAGCRVTVLASDILSHLDGCQVPWEVTAHVANYYLELIKAAMVASDIPLQNVQFIKGSSFQESEEYVLDLYKMSALVTCKESSKAVSSVLKDPNLLSALLYPDMMSLDEKHLRTDIYYCSIKYAPVFEFAEKSLPLVGGKPCTPLMGVELPSLLNRPALAPEEEYIELTEQDAQIKKKIKSSFCEEGNIDFNPVLALVKNVIFPCLEKDKFVVLRTDENGGNLEFNSFGPLEKIFSQKKLHPADLKISVLECLKKLIQPIRKAAESPAMKKLHNLAYPPPPKKAKGAQKTTGGDEFVPSKFDMRVGKVVEVSTHPDAESLYVEKIDIGEAESRTIVSGLVKYVPIEEMRDRLVVVLANLKPANMRGVKSAGMVLCASVGEPAAVEPLQPPIGSQPGDRIMVEGYEDQPDPVLNTKKSDALAKMLAGFRTDSSLRATWNKVVMGTSNGPATVATLKDAAIK</sequence>
<dbReference type="OrthoDB" id="197206at2759"/>